<sequence>MTAQLLPRSARRAPQILQVLDKLEFATGRAHEICGPARRTLSLTVAAATQGPVFWIQPSWMPDRLYPDTVNRLLPPGRLTYIDPQRPEDLLWTMEEVLRSGAVPLVVADLHAVPGLTAVRRLHLAAETGAEGNGFAPLGLILTAGDGGAPGVETRHHIAPDHAADLSAWRLERRRARTAPPCSWQMRREGGQFCLHPPKNVATPALA</sequence>
<accession>A0A037ZIF6</accession>
<proteinExistence type="predicted"/>
<dbReference type="EMBL" id="JFKE01000004">
    <property type="protein sequence ID" value="KAJ55332.1"/>
    <property type="molecule type" value="Genomic_DNA"/>
</dbReference>
<dbReference type="InterPro" id="IPR027417">
    <property type="entry name" value="P-loop_NTPase"/>
</dbReference>
<dbReference type="AlphaFoldDB" id="A0A037ZIF6"/>
<protein>
    <submittedName>
        <fullName evidence="1">Uncharacterized protein</fullName>
    </submittedName>
</protein>
<dbReference type="SUPFAM" id="SSF52540">
    <property type="entry name" value="P-loop containing nucleoside triphosphate hydrolases"/>
    <property type="match status" value="1"/>
</dbReference>
<organism evidence="1 2">
    <name type="scientific">Actibacterium mucosum KCTC 23349</name>
    <dbReference type="NCBI Taxonomy" id="1454373"/>
    <lineage>
        <taxon>Bacteria</taxon>
        <taxon>Pseudomonadati</taxon>
        <taxon>Pseudomonadota</taxon>
        <taxon>Alphaproteobacteria</taxon>
        <taxon>Rhodobacterales</taxon>
        <taxon>Roseobacteraceae</taxon>
        <taxon>Actibacterium</taxon>
    </lineage>
</organism>
<evidence type="ECO:0000313" key="2">
    <source>
        <dbReference type="Proteomes" id="UP000026249"/>
    </source>
</evidence>
<dbReference type="STRING" id="1454373.ACMU_11595"/>
<dbReference type="Gene3D" id="3.40.50.300">
    <property type="entry name" value="P-loop containing nucleotide triphosphate hydrolases"/>
    <property type="match status" value="1"/>
</dbReference>
<comment type="caution">
    <text evidence="1">The sequence shown here is derived from an EMBL/GenBank/DDBJ whole genome shotgun (WGS) entry which is preliminary data.</text>
</comment>
<keyword evidence="2" id="KW-1185">Reference proteome</keyword>
<evidence type="ECO:0000313" key="1">
    <source>
        <dbReference type="EMBL" id="KAJ55332.1"/>
    </source>
</evidence>
<name>A0A037ZIF6_9RHOB</name>
<dbReference type="Proteomes" id="UP000026249">
    <property type="component" value="Unassembled WGS sequence"/>
</dbReference>
<gene>
    <name evidence="1" type="ORF">ACMU_11595</name>
</gene>
<dbReference type="OrthoDB" id="7630980at2"/>
<dbReference type="RefSeq" id="WP_035259062.1">
    <property type="nucleotide sequence ID" value="NZ_JFKE01000004.1"/>
</dbReference>
<reference evidence="1 2" key="1">
    <citation type="submission" date="2014-03" db="EMBL/GenBank/DDBJ databases">
        <title>Draft Genome Sequence of Actibacterium mucosum KCTC 23349, a Marine Alphaproteobacterium with Complex Ionic Requirements Isolated from Mediterranean Seawater at Malvarrosa Beach, Valencia, Spain.</title>
        <authorList>
            <person name="Arahal D.R."/>
            <person name="Shao Z."/>
            <person name="Lai Q."/>
            <person name="Pujalte M.J."/>
        </authorList>
    </citation>
    <scope>NUCLEOTIDE SEQUENCE [LARGE SCALE GENOMIC DNA]</scope>
    <source>
        <strain evidence="1 2">KCTC 23349</strain>
    </source>
</reference>